<reference evidence="1" key="3">
    <citation type="submission" date="2014-01" db="EMBL/GenBank/DDBJ databases">
        <title>Evolution of pathogenesis and genome organization in the Tremellales.</title>
        <authorList>
            <person name="Cuomo C."/>
            <person name="Litvintseva A."/>
            <person name="Heitman J."/>
            <person name="Chen Y."/>
            <person name="Sun S."/>
            <person name="Springer D."/>
            <person name="Dromer F."/>
            <person name="Young S."/>
            <person name="Zeng Q."/>
            <person name="Chapman S."/>
            <person name="Gujja S."/>
            <person name="Saif S."/>
            <person name="Birren B."/>
        </authorList>
    </citation>
    <scope>NUCLEOTIDE SEQUENCE</scope>
    <source>
        <strain evidence="1">CBS 10118</strain>
    </source>
</reference>
<dbReference type="VEuPathDB" id="FungiDB:I302_02466"/>
<reference evidence="2" key="2">
    <citation type="submission" date="2013-07" db="EMBL/GenBank/DDBJ databases">
        <authorList>
            <consortium name="The Broad Institute Genome Sequencing Platform"/>
            <person name="Cuomo C."/>
            <person name="Litvintseva A."/>
            <person name="Chen Y."/>
            <person name="Heitman J."/>
            <person name="Sun S."/>
            <person name="Springer D."/>
            <person name="Dromer F."/>
            <person name="Young S.K."/>
            <person name="Zeng Q."/>
            <person name="Gargeya S."/>
            <person name="Fitzgerald M."/>
            <person name="Abouelleil A."/>
            <person name="Alvarado L."/>
            <person name="Berlin A.M."/>
            <person name="Chapman S.B."/>
            <person name="Dewar J."/>
            <person name="Goldberg J."/>
            <person name="Griggs A."/>
            <person name="Gujja S."/>
            <person name="Hansen M."/>
            <person name="Howarth C."/>
            <person name="Imamovic A."/>
            <person name="Larimer J."/>
            <person name="McCowan C."/>
            <person name="Murphy C."/>
            <person name="Pearson M."/>
            <person name="Priest M."/>
            <person name="Roberts A."/>
            <person name="Saif S."/>
            <person name="Shea T."/>
            <person name="Sykes S."/>
            <person name="Wortman J."/>
            <person name="Nusbaum C."/>
            <person name="Birren B."/>
        </authorList>
    </citation>
    <scope>NUCLEOTIDE SEQUENCE</scope>
    <source>
        <strain evidence="2">CBS 10118</strain>
    </source>
</reference>
<organism evidence="1">
    <name type="scientific">Kwoniella bestiolae CBS 10118</name>
    <dbReference type="NCBI Taxonomy" id="1296100"/>
    <lineage>
        <taxon>Eukaryota</taxon>
        <taxon>Fungi</taxon>
        <taxon>Dikarya</taxon>
        <taxon>Basidiomycota</taxon>
        <taxon>Agaricomycotina</taxon>
        <taxon>Tremellomycetes</taxon>
        <taxon>Tremellales</taxon>
        <taxon>Cryptococcaceae</taxon>
        <taxon>Kwoniella</taxon>
    </lineage>
</organism>
<dbReference type="Proteomes" id="UP000092730">
    <property type="component" value="Chromosome 2"/>
</dbReference>
<dbReference type="RefSeq" id="XP_019048693.1">
    <property type="nucleotide sequence ID" value="XM_019189131.1"/>
</dbReference>
<proteinExistence type="predicted"/>
<dbReference type="GeneID" id="30206865"/>
<evidence type="ECO:0000313" key="1">
    <source>
        <dbReference type="EMBL" id="OCF27623.1"/>
    </source>
</evidence>
<dbReference type="AlphaFoldDB" id="A0A1B9G9D6"/>
<dbReference type="KEGG" id="kbi:30206865"/>
<sequence length="256" mass="28061">MEIFKYYGTFQDDEKKSSTPVSAFLGPFAQVSYKRPTGMIFHSRRLDGTEEINPRALQADRVDLAYPLDLMIPEPGSLDPATQTIVFSRPMCETAIPYLNSTLTRRSDLNDFELSANAANWQSLENHVNSRLRLAAHDCGRYLTDGARPPAQISDASTAGFQLSEGPTLIRKLTVGERTLQVHKILGPSFTIQSSRGDDVDVNIYWLPIRTLQGSGASLNSAAHPSEAVSSILENRCSATRCETGSAGEMSSPFVC</sequence>
<reference evidence="1" key="1">
    <citation type="submission" date="2013-07" db="EMBL/GenBank/DDBJ databases">
        <title>The Genome Sequence of Cryptococcus bestiolae CBS10118.</title>
        <authorList>
            <consortium name="The Broad Institute Genome Sequencing Platform"/>
            <person name="Cuomo C."/>
            <person name="Litvintseva A."/>
            <person name="Chen Y."/>
            <person name="Heitman J."/>
            <person name="Sun S."/>
            <person name="Springer D."/>
            <person name="Dromer F."/>
            <person name="Young S.K."/>
            <person name="Zeng Q."/>
            <person name="Gargeya S."/>
            <person name="Fitzgerald M."/>
            <person name="Abouelleil A."/>
            <person name="Alvarado L."/>
            <person name="Berlin A.M."/>
            <person name="Chapman S.B."/>
            <person name="Dewar J."/>
            <person name="Goldberg J."/>
            <person name="Griggs A."/>
            <person name="Gujja S."/>
            <person name="Hansen M."/>
            <person name="Howarth C."/>
            <person name="Imamovic A."/>
            <person name="Larimer J."/>
            <person name="McCowan C."/>
            <person name="Murphy C."/>
            <person name="Pearson M."/>
            <person name="Priest M."/>
            <person name="Roberts A."/>
            <person name="Saif S."/>
            <person name="Shea T."/>
            <person name="Sykes S."/>
            <person name="Wortman J."/>
            <person name="Nusbaum C."/>
            <person name="Birren B."/>
        </authorList>
    </citation>
    <scope>NUCLEOTIDE SEQUENCE [LARGE SCALE GENOMIC DNA]</scope>
    <source>
        <strain evidence="1">CBS 10118</strain>
    </source>
</reference>
<dbReference type="EMBL" id="CP144542">
    <property type="protein sequence ID" value="WVW81766.1"/>
    <property type="molecule type" value="Genomic_DNA"/>
</dbReference>
<reference evidence="2" key="4">
    <citation type="submission" date="2024-02" db="EMBL/GenBank/DDBJ databases">
        <title>Comparative genomics of Cryptococcus and Kwoniella reveals pathogenesis evolution and contrasting modes of karyotype evolution via chromosome fusion or intercentromeric recombination.</title>
        <authorList>
            <person name="Coelho M.A."/>
            <person name="David-Palma M."/>
            <person name="Shea T."/>
            <person name="Bowers K."/>
            <person name="McGinley-Smith S."/>
            <person name="Mohammad A.W."/>
            <person name="Gnirke A."/>
            <person name="Yurkov A.M."/>
            <person name="Nowrousian M."/>
            <person name="Sun S."/>
            <person name="Cuomo C.A."/>
            <person name="Heitman J."/>
        </authorList>
    </citation>
    <scope>NUCLEOTIDE SEQUENCE</scope>
    <source>
        <strain evidence="2">CBS 10118</strain>
    </source>
</reference>
<protein>
    <submittedName>
        <fullName evidence="1">Uncharacterized protein</fullName>
    </submittedName>
</protein>
<dbReference type="EMBL" id="KI894019">
    <property type="protein sequence ID" value="OCF27623.1"/>
    <property type="molecule type" value="Genomic_DNA"/>
</dbReference>
<keyword evidence="3" id="KW-1185">Reference proteome</keyword>
<gene>
    <name evidence="1" type="ORF">I302_02466</name>
    <name evidence="2" type="ORF">I302_103762</name>
</gene>
<accession>A0A1B9G9D6</accession>
<name>A0A1B9G9D6_9TREE</name>
<evidence type="ECO:0000313" key="3">
    <source>
        <dbReference type="Proteomes" id="UP000092730"/>
    </source>
</evidence>
<evidence type="ECO:0000313" key="2">
    <source>
        <dbReference type="EMBL" id="WVW81766.1"/>
    </source>
</evidence>